<reference evidence="1" key="2">
    <citation type="journal article" date="2022" name="Sci. Total Environ.">
        <title>Prevalence, transmission, and molecular epidemiology of tet(X)-positive bacteria among humans, animals, and environmental niches in China: An epidemiological, and genomic-based study.</title>
        <authorList>
            <person name="Dong N."/>
            <person name="Zeng Y."/>
            <person name="Cai C."/>
            <person name="Sun C."/>
            <person name="Lu J."/>
            <person name="Liu C."/>
            <person name="Zhou H."/>
            <person name="Sun Q."/>
            <person name="Shu L."/>
            <person name="Wang H."/>
            <person name="Wang Y."/>
            <person name="Wang S."/>
            <person name="Wu C."/>
            <person name="Chan E.W."/>
            <person name="Chen G."/>
            <person name="Shen Z."/>
            <person name="Chen S."/>
            <person name="Zhang R."/>
        </authorList>
    </citation>
    <scope>NUCLEOTIDE SEQUENCE</scope>
    <source>
        <strain evidence="1">R1692</strain>
    </source>
</reference>
<reference evidence="1" key="1">
    <citation type="submission" date="2020-06" db="EMBL/GenBank/DDBJ databases">
        <authorList>
            <person name="Dong N."/>
        </authorList>
    </citation>
    <scope>NUCLEOTIDE SEQUENCE</scope>
    <source>
        <strain evidence="1">R1692</strain>
    </source>
</reference>
<accession>A0ABT7NLB0</accession>
<evidence type="ECO:0000313" key="2">
    <source>
        <dbReference type="Proteomes" id="UP001170954"/>
    </source>
</evidence>
<proteinExistence type="predicted"/>
<dbReference type="EMBL" id="JACAGK010000016">
    <property type="protein sequence ID" value="MDM1048040.1"/>
    <property type="molecule type" value="Genomic_DNA"/>
</dbReference>
<organism evidence="1 2">
    <name type="scientific">Sphingobacterium hotanense</name>
    <dbReference type="NCBI Taxonomy" id="649196"/>
    <lineage>
        <taxon>Bacteria</taxon>
        <taxon>Pseudomonadati</taxon>
        <taxon>Bacteroidota</taxon>
        <taxon>Sphingobacteriia</taxon>
        <taxon>Sphingobacteriales</taxon>
        <taxon>Sphingobacteriaceae</taxon>
        <taxon>Sphingobacterium</taxon>
    </lineage>
</organism>
<dbReference type="RefSeq" id="WP_286651000.1">
    <property type="nucleotide sequence ID" value="NZ_JACAGK010000016.1"/>
</dbReference>
<name>A0ABT7NLB0_9SPHI</name>
<dbReference type="Proteomes" id="UP001170954">
    <property type="component" value="Unassembled WGS sequence"/>
</dbReference>
<gene>
    <name evidence="1" type="ORF">HX018_07305</name>
</gene>
<sequence>MKKVREYLQKMIELRNLKAEISQIMARYPDSSYESEITVGDYGEIILRMDKIVLLKKSINLSTTFEEEVLHEIRGLVKDMQVEEGIRNG</sequence>
<evidence type="ECO:0000313" key="1">
    <source>
        <dbReference type="EMBL" id="MDM1048040.1"/>
    </source>
</evidence>
<keyword evidence="2" id="KW-1185">Reference proteome</keyword>
<comment type="caution">
    <text evidence="1">The sequence shown here is derived from an EMBL/GenBank/DDBJ whole genome shotgun (WGS) entry which is preliminary data.</text>
</comment>
<protein>
    <submittedName>
        <fullName evidence="1">Uncharacterized protein</fullName>
    </submittedName>
</protein>